<dbReference type="InterPro" id="IPR042104">
    <property type="entry name" value="PKS_dehydratase_sf"/>
</dbReference>
<dbReference type="Gene3D" id="1.10.1200.10">
    <property type="entry name" value="ACP-like"/>
    <property type="match status" value="2"/>
</dbReference>
<dbReference type="InterPro" id="IPR009081">
    <property type="entry name" value="PP-bd_ACP"/>
</dbReference>
<dbReference type="PROSITE" id="PS52019">
    <property type="entry name" value="PKS_MFAS_DH"/>
    <property type="match status" value="1"/>
</dbReference>
<keyword evidence="9" id="KW-1185">Reference proteome</keyword>
<sequence>MVKATLGPAVAAVATLQHNRDDWKALTNMLSSLYCAGIDLRWHECHRDFAAAHKVLELPAYKWNLKDYWMQYIHNWSLRKGDPPLVGPSVAPLASTTIHNVVEENMDAITVESDMARADFNPLVQDHESVYADIALTVGKYLLQRYHPEMEDCLIDVSNMTVMKALIAKLEGPQPLRTFVTVDWAAKRAKGRFCSFDNKGQATVEHANCEIYFTDRSRLEQLEQTAYEKKARMASMRKDLENGPTQRTIHIKPGEYRKARRTEFEVVMDSNTFECASRVSFKGVETQGTFHTHPAYLDGLTQAGGFVMNCNHNNDLDVEVFVDHGWESLQVYETLSKEQTYSTFCQMSERDQRKYQGDVTVFDESWRVLASYKGIVFQGVPRRVLRFFLTVEGVKPPRCQPQQKGNAEPARSAVTVSKPSMPSVPAASTKTTRVNGPAPATRSKHSLAEPALKIISEESGVSLSDLTDDSVFSDIGIDSLLSLVITSRFREELNLDIEFDDIFTRYTSVKELNSFLRQYGGAEGPAPSDSLFEQPRTVRDAVPETLRQASEFSATQPVAIPSLYVGAAFDAALGIISEESGMAVSQLTDDCVFSDIGIDSLLSLVIISRFREELDLDIDMDSIFTDYPTDAADLKEEQAAVLAATSVLLQGIPKFAEKILFLFPDGAGSATSYSGIPRLGSNVAVIGLNSPYYKIPELFKCTLDALIDTYINERAAQKLINAGEAVQNLLLIDSPVPKGLDKLPQHFYDYCNKLQLFGQPTTSGSERAAAKAPAWLVPHFNATIDTLHEYFATPLPVGKTPRTSIIWACESVMDGKNIPKMLPHPDDTESMKFLTEARTDFSASGWEVTVQRGEHGAKLAEFIAQALA</sequence>
<dbReference type="Gene3D" id="3.40.50.1820">
    <property type="entry name" value="alpha/beta hydrolase"/>
    <property type="match status" value="2"/>
</dbReference>
<organism evidence="8 9">
    <name type="scientific">Aspergillus tanneri</name>
    <dbReference type="NCBI Taxonomy" id="1220188"/>
    <lineage>
        <taxon>Eukaryota</taxon>
        <taxon>Fungi</taxon>
        <taxon>Dikarya</taxon>
        <taxon>Ascomycota</taxon>
        <taxon>Pezizomycotina</taxon>
        <taxon>Eurotiomycetes</taxon>
        <taxon>Eurotiomycetidae</taxon>
        <taxon>Eurotiales</taxon>
        <taxon>Aspergillaceae</taxon>
        <taxon>Aspergillus</taxon>
        <taxon>Aspergillus subgen. Circumdati</taxon>
    </lineage>
</organism>
<feature type="region of interest" description="N-terminal hotdog fold" evidence="4">
    <location>
        <begin position="83"/>
        <end position="218"/>
    </location>
</feature>
<keyword evidence="2" id="KW-0597">Phosphoprotein</keyword>
<dbReference type="SMART" id="SM00823">
    <property type="entry name" value="PKS_PP"/>
    <property type="match status" value="2"/>
</dbReference>
<keyword evidence="1" id="KW-0596">Phosphopantetheine</keyword>
<dbReference type="InterPro" id="IPR030918">
    <property type="entry name" value="PT_fungal_PKS"/>
</dbReference>
<dbReference type="GO" id="GO:0031177">
    <property type="term" value="F:phosphopantetheine binding"/>
    <property type="evidence" value="ECO:0007669"/>
    <property type="project" value="InterPro"/>
</dbReference>
<dbReference type="SUPFAM" id="SSF53474">
    <property type="entry name" value="alpha/beta-Hydrolases"/>
    <property type="match status" value="1"/>
</dbReference>
<feature type="active site" description="Proton acceptor; for dehydratase activity" evidence="4">
    <location>
        <position position="127"/>
    </location>
</feature>
<dbReference type="Proteomes" id="UP000308092">
    <property type="component" value="Unassembled WGS sequence"/>
</dbReference>
<dbReference type="InterPro" id="IPR049900">
    <property type="entry name" value="PKS_mFAS_DH"/>
</dbReference>
<feature type="domain" description="Carrier" evidence="6">
    <location>
        <begin position="438"/>
        <end position="520"/>
    </location>
</feature>
<evidence type="ECO:0000259" key="6">
    <source>
        <dbReference type="PROSITE" id="PS50075"/>
    </source>
</evidence>
<dbReference type="Gene3D" id="3.30.70.3290">
    <property type="match status" value="1"/>
</dbReference>
<feature type="active site" description="Proton donor; for dehydratase activity" evidence="4">
    <location>
        <position position="298"/>
    </location>
</feature>
<feature type="domain" description="Carrier" evidence="6">
    <location>
        <begin position="566"/>
        <end position="641"/>
    </location>
</feature>
<accession>A0A4S3J2T3</accession>
<dbReference type="GO" id="GO:0006633">
    <property type="term" value="P:fatty acid biosynthetic process"/>
    <property type="evidence" value="ECO:0007669"/>
    <property type="project" value="TreeGrafter"/>
</dbReference>
<dbReference type="GO" id="GO:0004312">
    <property type="term" value="F:fatty acid synthase activity"/>
    <property type="evidence" value="ECO:0007669"/>
    <property type="project" value="TreeGrafter"/>
</dbReference>
<evidence type="ECO:0000313" key="8">
    <source>
        <dbReference type="EMBL" id="THC89100.1"/>
    </source>
</evidence>
<dbReference type="Pfam" id="PF00550">
    <property type="entry name" value="PP-binding"/>
    <property type="match status" value="2"/>
</dbReference>
<dbReference type="VEuPathDB" id="FungiDB:EYZ11_011447"/>
<evidence type="ECO:0000313" key="9">
    <source>
        <dbReference type="Proteomes" id="UP000308092"/>
    </source>
</evidence>
<keyword evidence="3" id="KW-0808">Transferase</keyword>
<dbReference type="PANTHER" id="PTHR43775">
    <property type="entry name" value="FATTY ACID SYNTHASE"/>
    <property type="match status" value="1"/>
</dbReference>
<gene>
    <name evidence="8" type="ORF">EYZ11_011447</name>
</gene>
<dbReference type="GO" id="GO:0044550">
    <property type="term" value="P:secondary metabolite biosynthetic process"/>
    <property type="evidence" value="ECO:0007669"/>
    <property type="project" value="TreeGrafter"/>
</dbReference>
<dbReference type="EMBL" id="SOSA01000709">
    <property type="protein sequence ID" value="THC89100.1"/>
    <property type="molecule type" value="Genomic_DNA"/>
</dbReference>
<dbReference type="Pfam" id="PF14765">
    <property type="entry name" value="PS-DH"/>
    <property type="match status" value="1"/>
</dbReference>
<dbReference type="InterPro" id="IPR020806">
    <property type="entry name" value="PKS_PP-bd"/>
</dbReference>
<dbReference type="InterPro" id="IPR036736">
    <property type="entry name" value="ACP-like_sf"/>
</dbReference>
<evidence type="ECO:0000256" key="4">
    <source>
        <dbReference type="PROSITE-ProRule" id="PRU01363"/>
    </source>
</evidence>
<dbReference type="InterPro" id="IPR001227">
    <property type="entry name" value="Ac_transferase_dom_sf"/>
</dbReference>
<proteinExistence type="predicted"/>
<dbReference type="InterPro" id="IPR029058">
    <property type="entry name" value="AB_hydrolase_fold"/>
</dbReference>
<dbReference type="NCBIfam" id="TIGR04532">
    <property type="entry name" value="PT_fungal_PKS"/>
    <property type="match status" value="1"/>
</dbReference>
<dbReference type="AlphaFoldDB" id="A0A4S3J2T3"/>
<evidence type="ECO:0000256" key="3">
    <source>
        <dbReference type="ARBA" id="ARBA00022679"/>
    </source>
</evidence>
<evidence type="ECO:0008006" key="10">
    <source>
        <dbReference type="Google" id="ProtNLM"/>
    </source>
</evidence>
<dbReference type="InterPro" id="IPR050091">
    <property type="entry name" value="PKS_NRPS_Biosynth_Enz"/>
</dbReference>
<dbReference type="PROSITE" id="PS50075">
    <property type="entry name" value="CARRIER"/>
    <property type="match status" value="2"/>
</dbReference>
<dbReference type="PANTHER" id="PTHR43775:SF40">
    <property type="entry name" value="NORSOLORINIC ACID SYNTHASE STCA"/>
    <property type="match status" value="1"/>
</dbReference>
<evidence type="ECO:0000256" key="1">
    <source>
        <dbReference type="ARBA" id="ARBA00022450"/>
    </source>
</evidence>
<feature type="region of interest" description="Disordered" evidence="5">
    <location>
        <begin position="398"/>
        <end position="445"/>
    </location>
</feature>
<evidence type="ECO:0000256" key="5">
    <source>
        <dbReference type="SAM" id="MobiDB-lite"/>
    </source>
</evidence>
<dbReference type="Gene3D" id="3.10.129.110">
    <property type="entry name" value="Polyketide synthase dehydratase"/>
    <property type="match status" value="1"/>
</dbReference>
<dbReference type="Gene3D" id="3.40.366.10">
    <property type="entry name" value="Malonyl-Coenzyme A Acyl Carrier Protein, domain 2"/>
    <property type="match status" value="1"/>
</dbReference>
<dbReference type="InterPro" id="IPR049551">
    <property type="entry name" value="PKS_DH_C"/>
</dbReference>
<evidence type="ECO:0000256" key="2">
    <source>
        <dbReference type="ARBA" id="ARBA00022553"/>
    </source>
</evidence>
<feature type="compositionally biased region" description="Polar residues" evidence="5">
    <location>
        <begin position="414"/>
        <end position="434"/>
    </location>
</feature>
<evidence type="ECO:0000259" key="7">
    <source>
        <dbReference type="PROSITE" id="PS52019"/>
    </source>
</evidence>
<feature type="domain" description="PKS/mFAS DH" evidence="7">
    <location>
        <begin position="83"/>
        <end position="386"/>
    </location>
</feature>
<name>A0A4S3J2T3_9EURO</name>
<comment type="caution">
    <text evidence="8">The sequence shown here is derived from an EMBL/GenBank/DDBJ whole genome shotgun (WGS) entry which is preliminary data.</text>
</comment>
<protein>
    <recommendedName>
        <fullName evidence="10">Carrier domain-containing protein</fullName>
    </recommendedName>
</protein>
<dbReference type="STRING" id="1220188.A0A4S3J2T3"/>
<feature type="region of interest" description="C-terminal hotdog fold" evidence="4">
    <location>
        <begin position="237"/>
        <end position="386"/>
    </location>
</feature>
<reference evidence="8 9" key="1">
    <citation type="submission" date="2019-03" db="EMBL/GenBank/DDBJ databases">
        <title>The genome sequence of a newly discovered highly antifungal drug resistant Aspergillus species, Aspergillus tanneri NIH 1004.</title>
        <authorList>
            <person name="Mounaud S."/>
            <person name="Singh I."/>
            <person name="Joardar V."/>
            <person name="Pakala S."/>
            <person name="Pakala S."/>
            <person name="Venepally P."/>
            <person name="Hoover J."/>
            <person name="Nierman W."/>
            <person name="Chung J."/>
            <person name="Losada L."/>
        </authorList>
    </citation>
    <scope>NUCLEOTIDE SEQUENCE [LARGE SCALE GENOMIC DNA]</scope>
    <source>
        <strain evidence="8 9">NIH1004</strain>
    </source>
</reference>
<dbReference type="FunFam" id="1.10.1200.10:FF:000011">
    <property type="entry name" value="Sterigmatocystin biosynthesis polyketide synthase"/>
    <property type="match status" value="1"/>
</dbReference>
<dbReference type="SUPFAM" id="SSF47336">
    <property type="entry name" value="ACP-like"/>
    <property type="match status" value="2"/>
</dbReference>